<sequence length="290" mass="29485">MTTYNKLAVAIGFASGIMMVSQAHAFENVNWKWHGHVDTHIKVKANIDPTIVDPGGLVMVENLQKQIGDVSSTAIVKDVSYGSGPGETTVETGNFAGAAAGAAASAGAYSSRYGSNSGADAVAGAGAIAGSYINTTTTDPVINEDIVNLESLENAATSVGNNASIESDAMVNLHNEQFLAGSGGYGYHMGSADIDSLAKVENILNLSVDNAATSVGNNLSVTQDTTGLDTALIADNTQMSFANVTSTARVSNITLGLPPVGNFEGPVISNVATSVGNNMSINVGPQTATP</sequence>
<evidence type="ECO:0000313" key="2">
    <source>
        <dbReference type="EMBL" id="TVU72921.1"/>
    </source>
</evidence>
<dbReference type="OrthoDB" id="6165467at2"/>
<name>A0A558HUX3_9GAMM</name>
<dbReference type="AlphaFoldDB" id="A0A558HUX3"/>
<protein>
    <recommendedName>
        <fullName evidence="4">Adhesin</fullName>
    </recommendedName>
</protein>
<comment type="caution">
    <text evidence="2">The sequence shown here is derived from an EMBL/GenBank/DDBJ whole genome shotgun (WGS) entry which is preliminary data.</text>
</comment>
<dbReference type="EMBL" id="VNFH01000002">
    <property type="protein sequence ID" value="TVU72921.1"/>
    <property type="molecule type" value="Genomic_DNA"/>
</dbReference>
<proteinExistence type="predicted"/>
<organism evidence="2 3">
    <name type="scientific">Cobetia crustatorum</name>
    <dbReference type="NCBI Taxonomy" id="553385"/>
    <lineage>
        <taxon>Bacteria</taxon>
        <taxon>Pseudomonadati</taxon>
        <taxon>Pseudomonadota</taxon>
        <taxon>Gammaproteobacteria</taxon>
        <taxon>Oceanospirillales</taxon>
        <taxon>Halomonadaceae</taxon>
        <taxon>Cobetia</taxon>
    </lineage>
</organism>
<gene>
    <name evidence="2" type="ORF">FQP86_04540</name>
</gene>
<feature type="chain" id="PRO_5022020289" description="Adhesin" evidence="1">
    <location>
        <begin position="26"/>
        <end position="290"/>
    </location>
</feature>
<keyword evidence="1" id="KW-0732">Signal</keyword>
<feature type="signal peptide" evidence="1">
    <location>
        <begin position="1"/>
        <end position="25"/>
    </location>
</feature>
<evidence type="ECO:0008006" key="4">
    <source>
        <dbReference type="Google" id="ProtNLM"/>
    </source>
</evidence>
<accession>A0A558HUX3</accession>
<evidence type="ECO:0000256" key="1">
    <source>
        <dbReference type="SAM" id="SignalP"/>
    </source>
</evidence>
<dbReference type="RefSeq" id="WP_144726735.1">
    <property type="nucleotide sequence ID" value="NZ_CAWOWR010000076.1"/>
</dbReference>
<evidence type="ECO:0000313" key="3">
    <source>
        <dbReference type="Proteomes" id="UP000319941"/>
    </source>
</evidence>
<dbReference type="STRING" id="553385.GCA_000591415_03010"/>
<reference evidence="2 3" key="1">
    <citation type="submission" date="2019-07" db="EMBL/GenBank/DDBJ databases">
        <title>Diversity of Bacteria from Kongsfjorden, Arctic.</title>
        <authorList>
            <person name="Yu Y."/>
        </authorList>
    </citation>
    <scope>NUCLEOTIDE SEQUENCE [LARGE SCALE GENOMIC DNA]</scope>
    <source>
        <strain evidence="2 3">SM1923</strain>
    </source>
</reference>
<dbReference type="Proteomes" id="UP000319941">
    <property type="component" value="Unassembled WGS sequence"/>
</dbReference>
<keyword evidence="3" id="KW-1185">Reference proteome</keyword>